<dbReference type="Ensembl" id="ENSCPVT00000012755.2">
    <property type="protein sequence ID" value="ENSCPVP00000012215.2"/>
    <property type="gene ID" value="ENSCPVG00000008861.2"/>
</dbReference>
<dbReference type="SUPFAM" id="SSF54452">
    <property type="entry name" value="MHC antigen-recognition domain"/>
    <property type="match status" value="1"/>
</dbReference>
<evidence type="ECO:0000256" key="8">
    <source>
        <dbReference type="ARBA" id="ARBA00023180"/>
    </source>
</evidence>
<feature type="compositionally biased region" description="Basic residues" evidence="10">
    <location>
        <begin position="399"/>
        <end position="411"/>
    </location>
</feature>
<evidence type="ECO:0000256" key="3">
    <source>
        <dbReference type="ARBA" id="ARBA00022859"/>
    </source>
</evidence>
<feature type="compositionally biased region" description="Gly residues" evidence="10">
    <location>
        <begin position="372"/>
        <end position="393"/>
    </location>
</feature>
<dbReference type="InterPro" id="IPR003597">
    <property type="entry name" value="Ig_C1-set"/>
</dbReference>
<evidence type="ECO:0000256" key="4">
    <source>
        <dbReference type="ARBA" id="ARBA00022989"/>
    </source>
</evidence>
<dbReference type="InterPro" id="IPR014745">
    <property type="entry name" value="MHC_II_a/b_N"/>
</dbReference>
<feature type="chain" id="PRO_5043983427" evidence="11">
    <location>
        <begin position="25"/>
        <end position="439"/>
    </location>
</feature>
<dbReference type="Gene3D" id="3.10.320.10">
    <property type="entry name" value="Class II Histocompatibility Antigen, M Beta Chain, Chain B, domain 1"/>
    <property type="match status" value="1"/>
</dbReference>
<dbReference type="Pfam" id="PF07654">
    <property type="entry name" value="C1-set"/>
    <property type="match status" value="1"/>
</dbReference>
<keyword evidence="8" id="KW-0325">Glycoprotein</keyword>
<feature type="region of interest" description="Disordered" evidence="10">
    <location>
        <begin position="299"/>
        <end position="439"/>
    </location>
</feature>
<dbReference type="PANTHER" id="PTHR19944">
    <property type="entry name" value="MHC CLASS II-RELATED"/>
    <property type="match status" value="1"/>
</dbReference>
<evidence type="ECO:0000256" key="1">
    <source>
        <dbReference type="ARBA" id="ARBA00004479"/>
    </source>
</evidence>
<keyword evidence="7" id="KW-1015">Disulfide bond</keyword>
<evidence type="ECO:0000313" key="13">
    <source>
        <dbReference type="Proteomes" id="UP000694382"/>
    </source>
</evidence>
<dbReference type="GO" id="GO:0002250">
    <property type="term" value="P:adaptive immune response"/>
    <property type="evidence" value="ECO:0007669"/>
    <property type="project" value="UniProtKB-KW"/>
</dbReference>
<dbReference type="InterPro" id="IPR050160">
    <property type="entry name" value="MHC/Immunoglobulin"/>
</dbReference>
<dbReference type="InterPro" id="IPR011162">
    <property type="entry name" value="MHC_I/II-like_Ag-recog"/>
</dbReference>
<accession>A0A8U8AUE2</accession>
<keyword evidence="13" id="KW-1185">Reference proteome</keyword>
<keyword evidence="5" id="KW-1064">Adaptive immunity</keyword>
<organism evidence="12 13">
    <name type="scientific">Geospiza parvula</name>
    <name type="common">Small tree-finch</name>
    <name type="synonym">Camarhynchus parvulus</name>
    <dbReference type="NCBI Taxonomy" id="87175"/>
    <lineage>
        <taxon>Eukaryota</taxon>
        <taxon>Metazoa</taxon>
        <taxon>Chordata</taxon>
        <taxon>Craniata</taxon>
        <taxon>Vertebrata</taxon>
        <taxon>Euteleostomi</taxon>
        <taxon>Archelosauria</taxon>
        <taxon>Archosauria</taxon>
        <taxon>Dinosauria</taxon>
        <taxon>Saurischia</taxon>
        <taxon>Theropoda</taxon>
        <taxon>Coelurosauria</taxon>
        <taxon>Aves</taxon>
        <taxon>Neognathae</taxon>
        <taxon>Neoaves</taxon>
        <taxon>Telluraves</taxon>
        <taxon>Australaves</taxon>
        <taxon>Passeriformes</taxon>
        <taxon>Thraupidae</taxon>
        <taxon>Camarhynchus</taxon>
    </lineage>
</organism>
<keyword evidence="6" id="KW-0472">Membrane</keyword>
<dbReference type="InterPro" id="IPR007110">
    <property type="entry name" value="Ig-like_dom"/>
</dbReference>
<dbReference type="PANTHER" id="PTHR19944:SF99">
    <property type="entry name" value="HLA CLASS II HISTOCOMPATIBILITY ANTIGEN, DRB1 BETA CHAIN"/>
    <property type="match status" value="1"/>
</dbReference>
<dbReference type="FunFam" id="3.10.320.10:FF:000001">
    <property type="entry name" value="HLA class II histocompatibility antigen, DRB1-1 beta chain"/>
    <property type="match status" value="1"/>
</dbReference>
<keyword evidence="2" id="KW-0812">Transmembrane</keyword>
<feature type="region of interest" description="Disordered" evidence="10">
    <location>
        <begin position="199"/>
        <end position="231"/>
    </location>
</feature>
<comment type="subcellular location">
    <subcellularLocation>
        <location evidence="1">Membrane</location>
        <topology evidence="1">Single-pass type I membrane protein</topology>
    </subcellularLocation>
</comment>
<keyword evidence="11" id="KW-0732">Signal</keyword>
<dbReference type="Gene3D" id="2.60.40.10">
    <property type="entry name" value="Immunoglobulins"/>
    <property type="match status" value="1"/>
</dbReference>
<feature type="region of interest" description="Disordered" evidence="10">
    <location>
        <begin position="253"/>
        <end position="273"/>
    </location>
</feature>
<name>A0A8C3MWE9_GEOPR</name>
<keyword evidence="3" id="KW-0391">Immunity</keyword>
<evidence type="ECO:0000256" key="5">
    <source>
        <dbReference type="ARBA" id="ARBA00023130"/>
    </source>
</evidence>
<proteinExistence type="predicted"/>
<protein>
    <submittedName>
        <fullName evidence="12">Uncharacterized protein</fullName>
    </submittedName>
</protein>
<reference evidence="12" key="2">
    <citation type="submission" date="2025-09" db="UniProtKB">
        <authorList>
            <consortium name="Ensembl"/>
        </authorList>
    </citation>
    <scope>IDENTIFICATION</scope>
</reference>
<dbReference type="SUPFAM" id="SSF48726">
    <property type="entry name" value="Immunoglobulin"/>
    <property type="match status" value="1"/>
</dbReference>
<accession>A0A8C3MWE9</accession>
<evidence type="ECO:0000256" key="11">
    <source>
        <dbReference type="SAM" id="SignalP"/>
    </source>
</evidence>
<feature type="compositionally biased region" description="Basic and acidic residues" evidence="10">
    <location>
        <begin position="217"/>
        <end position="229"/>
    </location>
</feature>
<dbReference type="GO" id="GO:0042613">
    <property type="term" value="C:MHC class II protein complex"/>
    <property type="evidence" value="ECO:0007669"/>
    <property type="project" value="UniProtKB-KW"/>
</dbReference>
<keyword evidence="9" id="KW-0491">MHC II</keyword>
<evidence type="ECO:0000313" key="12">
    <source>
        <dbReference type="Ensembl" id="ENSCPVP00000012215.2"/>
    </source>
</evidence>
<dbReference type="InterPro" id="IPR000353">
    <property type="entry name" value="MHC_II_b_N"/>
</dbReference>
<feature type="compositionally biased region" description="Low complexity" evidence="10">
    <location>
        <begin position="206"/>
        <end position="216"/>
    </location>
</feature>
<dbReference type="PROSITE" id="PS50835">
    <property type="entry name" value="IG_LIKE"/>
    <property type="match status" value="1"/>
</dbReference>
<feature type="compositionally biased region" description="Gly residues" evidence="10">
    <location>
        <begin position="312"/>
        <end position="341"/>
    </location>
</feature>
<evidence type="ECO:0000256" key="2">
    <source>
        <dbReference type="ARBA" id="ARBA00022692"/>
    </source>
</evidence>
<dbReference type="InterPro" id="IPR013783">
    <property type="entry name" value="Ig-like_fold"/>
</dbReference>
<evidence type="ECO:0000256" key="9">
    <source>
        <dbReference type="ARBA" id="ARBA00023182"/>
    </source>
</evidence>
<reference evidence="12" key="1">
    <citation type="submission" date="2025-08" db="UniProtKB">
        <authorList>
            <consortium name="Ensembl"/>
        </authorList>
    </citation>
    <scope>IDENTIFICATION</scope>
</reference>
<evidence type="ECO:0000256" key="7">
    <source>
        <dbReference type="ARBA" id="ARBA00023157"/>
    </source>
</evidence>
<evidence type="ECO:0000256" key="6">
    <source>
        <dbReference type="ARBA" id="ARBA00023136"/>
    </source>
</evidence>
<dbReference type="InterPro" id="IPR036179">
    <property type="entry name" value="Ig-like_dom_sf"/>
</dbReference>
<dbReference type="GO" id="GO:0002504">
    <property type="term" value="P:antigen processing and presentation of peptide or polysaccharide antigen via MHC class II"/>
    <property type="evidence" value="ECO:0007669"/>
    <property type="project" value="UniProtKB-KW"/>
</dbReference>
<dbReference type="SMART" id="SM00921">
    <property type="entry name" value="MHC_II_beta"/>
    <property type="match status" value="1"/>
</dbReference>
<keyword evidence="4" id="KW-1133">Transmembrane helix</keyword>
<sequence>MGRGAAAGALLVALVALGAPPAAGAELSGVFQFLGTSECHFINGTEKVRYVQRYIYNRQQFLMFDSDVGHFVGFTPFGEMNAKRLNSDPELMENRRTQVDTYCRYNYEGFRPFSVERRVPPSVSISLVPPSSSQPGPGRLLCSVMDFYPAAIQVRWFQGQQELSEHVVATDVVPNWGLDLPAAGAAGNAAPARAELQLPGGARQPGAAPEAALGDAAGRRPQQDADGHRGLRLGLGLPGAGARLLRAQEELLSRRRPQPLPAGSGPAGTARSVPAPLILGGPVCPPAPLALCPRPVPAPSAPNKASQLGPGPFIGGRRGRGSGGDGTDLGKGRGTQGGGWARGEREEEEEEEEGAGNVRETRGRRRSEEGQRGGGRGGEGSGGTAAAAGGGGAAPSAALKRRLRRGRRGSARRAAAAAGAGKRPRAAAGRPRQPEMIPG</sequence>
<feature type="signal peptide" evidence="11">
    <location>
        <begin position="1"/>
        <end position="24"/>
    </location>
</feature>
<evidence type="ECO:0000256" key="10">
    <source>
        <dbReference type="SAM" id="MobiDB-lite"/>
    </source>
</evidence>
<dbReference type="Proteomes" id="UP000694382">
    <property type="component" value="Unassembled WGS sequence"/>
</dbReference>
<dbReference type="Pfam" id="PF00969">
    <property type="entry name" value="MHC_II_beta"/>
    <property type="match status" value="1"/>
</dbReference>
<feature type="compositionally biased region" description="Low complexity" evidence="10">
    <location>
        <begin position="412"/>
        <end position="431"/>
    </location>
</feature>
<dbReference type="AlphaFoldDB" id="A0A8C3MWE9"/>